<dbReference type="OrthoDB" id="9797575at2"/>
<protein>
    <submittedName>
        <fullName evidence="2">Cell division protein ZapA</fullName>
    </submittedName>
</protein>
<dbReference type="InterPro" id="IPR036192">
    <property type="entry name" value="Cell_div_ZapA-like_sf"/>
</dbReference>
<name>A0A6I4V0K4_9SPHN</name>
<dbReference type="SUPFAM" id="SSF102829">
    <property type="entry name" value="Cell division protein ZapA-like"/>
    <property type="match status" value="1"/>
</dbReference>
<proteinExistence type="predicted"/>
<dbReference type="RefSeq" id="WP_160729989.1">
    <property type="nucleotide sequence ID" value="NZ_WTYP01000001.1"/>
</dbReference>
<organism evidence="2 3">
    <name type="scientific">Pontixanthobacter luteolus</name>
    <dbReference type="NCBI Taxonomy" id="295089"/>
    <lineage>
        <taxon>Bacteria</taxon>
        <taxon>Pseudomonadati</taxon>
        <taxon>Pseudomonadota</taxon>
        <taxon>Alphaproteobacteria</taxon>
        <taxon>Sphingomonadales</taxon>
        <taxon>Erythrobacteraceae</taxon>
        <taxon>Pontixanthobacter</taxon>
    </lineage>
</organism>
<evidence type="ECO:0000313" key="2">
    <source>
        <dbReference type="EMBL" id="MXP46791.1"/>
    </source>
</evidence>
<dbReference type="Pfam" id="PF05164">
    <property type="entry name" value="ZapA"/>
    <property type="match status" value="1"/>
</dbReference>
<accession>A0A6I4V0K4</accession>
<reference evidence="2 3" key="1">
    <citation type="submission" date="2019-12" db="EMBL/GenBank/DDBJ databases">
        <title>Genomic-based taxomic classification of the family Erythrobacteraceae.</title>
        <authorList>
            <person name="Xu L."/>
        </authorList>
    </citation>
    <scope>NUCLEOTIDE SEQUENCE [LARGE SCALE GENOMIC DNA]</scope>
    <source>
        <strain evidence="2 3">SW-109</strain>
    </source>
</reference>
<comment type="caution">
    <text evidence="2">The sequence shown here is derived from an EMBL/GenBank/DDBJ whole genome shotgun (WGS) entry which is preliminary data.</text>
</comment>
<sequence length="235" mass="25910">MNQVKVTIGRREYSVACAPGEEGHVASLGAMIHEKLSQLGADLPVSESQNLLFGALFVADELHEARKSAADRQQEHDRQLSELNETVRSASVAVGQRDELQLKVSDLESELDGLQSAQQRHNAEVDDMRTELAQRREEAESAVGEKEVIAAQLAEITRERDNLLSKIESKNELLEIANDKMRETNAKLDEALNSASQPSESADLANDPDLAPALERFANLLEECADKLEKHDSNT</sequence>
<dbReference type="Proteomes" id="UP000471435">
    <property type="component" value="Unassembled WGS sequence"/>
</dbReference>
<dbReference type="GO" id="GO:0051301">
    <property type="term" value="P:cell division"/>
    <property type="evidence" value="ECO:0007669"/>
    <property type="project" value="UniProtKB-KW"/>
</dbReference>
<keyword evidence="3" id="KW-1185">Reference proteome</keyword>
<dbReference type="AlphaFoldDB" id="A0A6I4V0K4"/>
<dbReference type="InterPro" id="IPR053712">
    <property type="entry name" value="Bac_CellDiv_Activator"/>
</dbReference>
<keyword evidence="2" id="KW-0132">Cell division</keyword>
<dbReference type="EMBL" id="WTYP01000001">
    <property type="protein sequence ID" value="MXP46791.1"/>
    <property type="molecule type" value="Genomic_DNA"/>
</dbReference>
<keyword evidence="2" id="KW-0131">Cell cycle</keyword>
<dbReference type="InterPro" id="IPR007838">
    <property type="entry name" value="Cell_div_ZapA-like"/>
</dbReference>
<feature type="region of interest" description="Disordered" evidence="1">
    <location>
        <begin position="190"/>
        <end position="210"/>
    </location>
</feature>
<gene>
    <name evidence="2" type="primary">zapA</name>
    <name evidence="2" type="ORF">GRI43_05210</name>
</gene>
<evidence type="ECO:0000256" key="1">
    <source>
        <dbReference type="SAM" id="MobiDB-lite"/>
    </source>
</evidence>
<evidence type="ECO:0000313" key="3">
    <source>
        <dbReference type="Proteomes" id="UP000471435"/>
    </source>
</evidence>
<dbReference type="Gene3D" id="6.10.250.790">
    <property type="match status" value="1"/>
</dbReference>